<evidence type="ECO:0000313" key="5">
    <source>
        <dbReference type="EMBL" id="CAK9084013.1"/>
    </source>
</evidence>
<dbReference type="PANTHER" id="PTHR24198">
    <property type="entry name" value="ANKYRIN REPEAT AND PROTEIN KINASE DOMAIN-CONTAINING PROTEIN"/>
    <property type="match status" value="1"/>
</dbReference>
<dbReference type="EMBL" id="CAXAMM010039129">
    <property type="protein sequence ID" value="CAK9084013.1"/>
    <property type="molecule type" value="Genomic_DNA"/>
</dbReference>
<dbReference type="Gene3D" id="1.25.40.20">
    <property type="entry name" value="Ankyrin repeat-containing domain"/>
    <property type="match status" value="2"/>
</dbReference>
<keyword evidence="6" id="KW-1185">Reference proteome</keyword>
<dbReference type="Proteomes" id="UP001642464">
    <property type="component" value="Unassembled WGS sequence"/>
</dbReference>
<dbReference type="PROSITE" id="PS50297">
    <property type="entry name" value="ANK_REP_REGION"/>
    <property type="match status" value="2"/>
</dbReference>
<gene>
    <name evidence="4" type="ORF">SCF082_LOCUS39405</name>
    <name evidence="5" type="ORF">SCF082_LOCUS39869</name>
</gene>
<comment type="caution">
    <text evidence="4">The sequence shown here is derived from an EMBL/GenBank/DDBJ whole genome shotgun (WGS) entry which is preliminary data.</text>
</comment>
<organism evidence="4 6">
    <name type="scientific">Durusdinium trenchii</name>
    <dbReference type="NCBI Taxonomy" id="1381693"/>
    <lineage>
        <taxon>Eukaryota</taxon>
        <taxon>Sar</taxon>
        <taxon>Alveolata</taxon>
        <taxon>Dinophyceae</taxon>
        <taxon>Suessiales</taxon>
        <taxon>Symbiodiniaceae</taxon>
        <taxon>Durusdinium</taxon>
    </lineage>
</organism>
<proteinExistence type="predicted"/>
<keyword evidence="2 3" id="KW-0040">ANK repeat</keyword>
<evidence type="ECO:0000313" key="6">
    <source>
        <dbReference type="Proteomes" id="UP001642464"/>
    </source>
</evidence>
<evidence type="ECO:0000256" key="1">
    <source>
        <dbReference type="ARBA" id="ARBA00022737"/>
    </source>
</evidence>
<feature type="repeat" description="ANK" evidence="3">
    <location>
        <begin position="555"/>
        <end position="587"/>
    </location>
</feature>
<evidence type="ECO:0000256" key="3">
    <source>
        <dbReference type="PROSITE-ProRule" id="PRU00023"/>
    </source>
</evidence>
<dbReference type="SMART" id="SM00248">
    <property type="entry name" value="ANK"/>
    <property type="match status" value="5"/>
</dbReference>
<keyword evidence="1" id="KW-0677">Repeat</keyword>
<sequence length="871" mass="95830">MACACGAQRRTPLAQYARSMKARDQEGGGGDVIPMHFPMYTVSLGALLEMIKVEPHEVLKAKNLLVDFQGTMGKAAFVSHQWVTNDHPDPEFKQMRILQDALKEIMGNLQKIPVDVVTEAAEGHIKPLPTSKLLSEPLFFWYDYFSCPQKDRLGSLSMTSMFDQDGHRTKLMDAINSIPAYVDECSFFFALVPVLQNPSRTGLITPLTWQARGWCRLERACGELSQQHSWIMVKSAKDIELIAGTSASLRAGSGPVGEGIFTVPLDRLKLGPVLMAALKRKMLRLLRAQDLPGYRAWLNQQAMVLKGLNCQFFEPSLGFDDTDLDASPVMKFFHQNGFRNVADTDSGGWSPLHYAALNGDCSLVQGLLDLQADPNQGSKKVHPTIGQPSGTPPLSIAIIFKNNEAARLLLSAKASVTTRGLVRGPFTCAANANNREAIQMLCHAGCSPVQINLFGVSVLDSAAYHGALEAIDELMWHCDARAGALDLTSALYYAAIGGAGAEVVNRLVTRRADVNAQSDEHYQRTAMMRTLFKVKLLQHRFQKVTMVSKIFYHSKGASPLMIALLTGHHECAAALIAAGAELDLRNSRGWRAMDFLGHSVSFAVCDIQSAQALQQRLRAKDLVVGLHPCGSLGEDLITAIADSDPALLMVSCCIMGRPWAPVQFPRQPLSQLGQDLEICLPRSALKMANLWAPGAVPEEKIVTRLALRWLLAARGWHNESQAPDCTSLTPSMRGVTRSHLKAGFASVARRALELRSLTDASPEELGQALRWGQEVSVLYRRLELLTPLIGEVAEVAVNLDRARRLEEADRLTLLGRMFPKASSPRNLAIYAQPRLPRRSKKVQHQQREMQYLQNLRHAHGGEAQAAKAGER</sequence>
<dbReference type="SUPFAM" id="SSF48403">
    <property type="entry name" value="Ankyrin repeat"/>
    <property type="match status" value="1"/>
</dbReference>
<reference evidence="4 6" key="1">
    <citation type="submission" date="2024-02" db="EMBL/GenBank/DDBJ databases">
        <authorList>
            <person name="Chen Y."/>
            <person name="Shah S."/>
            <person name="Dougan E. K."/>
            <person name="Thang M."/>
            <person name="Chan C."/>
        </authorList>
    </citation>
    <scope>NUCLEOTIDE SEQUENCE [LARGE SCALE GENOMIC DNA]</scope>
</reference>
<protein>
    <submittedName>
        <fullName evidence="4">Protein VAPYRIN (PhVpy) (Protein PENETRATION AND ARBUSCULE MORPHOGENESIS 1)</fullName>
    </submittedName>
</protein>
<accession>A0ABP0Q631</accession>
<dbReference type="EMBL" id="CAXAMM010039017">
    <property type="protein sequence ID" value="CAK9082973.1"/>
    <property type="molecule type" value="Genomic_DNA"/>
</dbReference>
<dbReference type="PROSITE" id="PS50088">
    <property type="entry name" value="ANK_REPEAT"/>
    <property type="match status" value="2"/>
</dbReference>
<dbReference type="InterPro" id="IPR002110">
    <property type="entry name" value="Ankyrin_rpt"/>
</dbReference>
<evidence type="ECO:0000313" key="4">
    <source>
        <dbReference type="EMBL" id="CAK9082973.1"/>
    </source>
</evidence>
<feature type="repeat" description="ANK" evidence="3">
    <location>
        <begin position="347"/>
        <end position="379"/>
    </location>
</feature>
<evidence type="ECO:0000256" key="2">
    <source>
        <dbReference type="ARBA" id="ARBA00023043"/>
    </source>
</evidence>
<dbReference type="Pfam" id="PF00023">
    <property type="entry name" value="Ank"/>
    <property type="match status" value="2"/>
</dbReference>
<dbReference type="PANTHER" id="PTHR24198:SF165">
    <property type="entry name" value="ANKYRIN REPEAT-CONTAINING PROTEIN-RELATED"/>
    <property type="match status" value="1"/>
</dbReference>
<dbReference type="InterPro" id="IPR036770">
    <property type="entry name" value="Ankyrin_rpt-contain_sf"/>
</dbReference>
<name>A0ABP0Q631_9DINO</name>